<dbReference type="STRING" id="1447875.A0A2B7XJC0"/>
<protein>
    <recommendedName>
        <fullName evidence="3">CMP/dCMP-type deaminase domain-containing protein</fullName>
    </recommendedName>
</protein>
<evidence type="ECO:0008006" key="3">
    <source>
        <dbReference type="Google" id="ProtNLM"/>
    </source>
</evidence>
<evidence type="ECO:0000313" key="1">
    <source>
        <dbReference type="EMBL" id="PGH08853.1"/>
    </source>
</evidence>
<dbReference type="EMBL" id="PDNB01000097">
    <property type="protein sequence ID" value="PGH08853.1"/>
    <property type="molecule type" value="Genomic_DNA"/>
</dbReference>
<dbReference type="AlphaFoldDB" id="A0A2B7XJC0"/>
<dbReference type="OrthoDB" id="252265at2759"/>
<sequence>MEPCSERLSGNRTCVERILRLKESIKTVYVGIREPGTFIAKNDSRKRLQDAGIAVEDVEGMQDRILKVSMPGHERTE</sequence>
<name>A0A2B7XJC0_9EURO</name>
<dbReference type="Pfam" id="PF18785">
    <property type="entry name" value="Inv-AAD"/>
    <property type="match status" value="1"/>
</dbReference>
<keyword evidence="2" id="KW-1185">Reference proteome</keyword>
<organism evidence="1 2">
    <name type="scientific">Helicocarpus griseus UAMH5409</name>
    <dbReference type="NCBI Taxonomy" id="1447875"/>
    <lineage>
        <taxon>Eukaryota</taxon>
        <taxon>Fungi</taxon>
        <taxon>Dikarya</taxon>
        <taxon>Ascomycota</taxon>
        <taxon>Pezizomycotina</taxon>
        <taxon>Eurotiomycetes</taxon>
        <taxon>Eurotiomycetidae</taxon>
        <taxon>Onygenales</taxon>
        <taxon>Ajellomycetaceae</taxon>
        <taxon>Helicocarpus</taxon>
    </lineage>
</organism>
<comment type="caution">
    <text evidence="1">The sequence shown here is derived from an EMBL/GenBank/DDBJ whole genome shotgun (WGS) entry which is preliminary data.</text>
</comment>
<accession>A0A2B7XJC0</accession>
<dbReference type="Gene3D" id="3.40.140.10">
    <property type="entry name" value="Cytidine Deaminase, domain 2"/>
    <property type="match status" value="1"/>
</dbReference>
<dbReference type="Proteomes" id="UP000223968">
    <property type="component" value="Unassembled WGS sequence"/>
</dbReference>
<proteinExistence type="predicted"/>
<evidence type="ECO:0000313" key="2">
    <source>
        <dbReference type="Proteomes" id="UP000223968"/>
    </source>
</evidence>
<gene>
    <name evidence="1" type="ORF">AJ79_05858</name>
</gene>
<reference evidence="1 2" key="1">
    <citation type="submission" date="2017-10" db="EMBL/GenBank/DDBJ databases">
        <title>Comparative genomics in systemic dimorphic fungi from Ajellomycetaceae.</title>
        <authorList>
            <person name="Munoz J.F."/>
            <person name="Mcewen J.G."/>
            <person name="Clay O.K."/>
            <person name="Cuomo C.A."/>
        </authorList>
    </citation>
    <scope>NUCLEOTIDE SEQUENCE [LARGE SCALE GENOMIC DNA]</scope>
    <source>
        <strain evidence="1 2">UAMH5409</strain>
    </source>
</reference>